<dbReference type="InterPro" id="IPR013877">
    <property type="entry name" value="YAP-bd/ALF4/Glomulin"/>
</dbReference>
<comment type="caution">
    <text evidence="1">The sequence shown here is derived from an EMBL/GenBank/DDBJ whole genome shotgun (WGS) entry which is preliminary data.</text>
</comment>
<evidence type="ECO:0000313" key="2">
    <source>
        <dbReference type="Proteomes" id="UP001378960"/>
    </source>
</evidence>
<dbReference type="AlphaFoldDB" id="A0AAV5RC98"/>
<accession>A0AAV5RC98</accession>
<dbReference type="GO" id="GO:0034599">
    <property type="term" value="P:cellular response to oxidative stress"/>
    <property type="evidence" value="ECO:0007669"/>
    <property type="project" value="InterPro"/>
</dbReference>
<dbReference type="PANTHER" id="PTHR28020">
    <property type="entry name" value="YAP1-BINDING PROTEIN 1-RELATED"/>
    <property type="match status" value="1"/>
</dbReference>
<gene>
    <name evidence="1" type="ORF">DAPK24_049860</name>
</gene>
<name>A0AAV5RC98_PICKL</name>
<protein>
    <submittedName>
        <fullName evidence="1">Ybp1 protein</fullName>
    </submittedName>
</protein>
<dbReference type="PANTHER" id="PTHR28020:SF1">
    <property type="entry name" value="YAP1-BINDING PROTEIN 1-RELATED"/>
    <property type="match status" value="1"/>
</dbReference>
<dbReference type="SUPFAM" id="SSF48371">
    <property type="entry name" value="ARM repeat"/>
    <property type="match status" value="1"/>
</dbReference>
<proteinExistence type="predicted"/>
<dbReference type="Pfam" id="PF08568">
    <property type="entry name" value="Kinetochor_Ybp2"/>
    <property type="match status" value="1"/>
</dbReference>
<dbReference type="Proteomes" id="UP001378960">
    <property type="component" value="Unassembled WGS sequence"/>
</dbReference>
<evidence type="ECO:0000313" key="1">
    <source>
        <dbReference type="EMBL" id="GMM48388.1"/>
    </source>
</evidence>
<organism evidence="1 2">
    <name type="scientific">Pichia kluyveri</name>
    <name type="common">Yeast</name>
    <dbReference type="NCBI Taxonomy" id="36015"/>
    <lineage>
        <taxon>Eukaryota</taxon>
        <taxon>Fungi</taxon>
        <taxon>Dikarya</taxon>
        <taxon>Ascomycota</taxon>
        <taxon>Saccharomycotina</taxon>
        <taxon>Pichiomycetes</taxon>
        <taxon>Pichiales</taxon>
        <taxon>Pichiaceae</taxon>
        <taxon>Pichia</taxon>
    </lineage>
</organism>
<dbReference type="InterPro" id="IPR016024">
    <property type="entry name" value="ARM-type_fold"/>
</dbReference>
<reference evidence="1 2" key="1">
    <citation type="journal article" date="2023" name="Elife">
        <title>Identification of key yeast species and microbe-microbe interactions impacting larval growth of Drosophila in the wild.</title>
        <authorList>
            <person name="Mure A."/>
            <person name="Sugiura Y."/>
            <person name="Maeda R."/>
            <person name="Honda K."/>
            <person name="Sakurai N."/>
            <person name="Takahashi Y."/>
            <person name="Watada M."/>
            <person name="Katoh T."/>
            <person name="Gotoh A."/>
            <person name="Gotoh Y."/>
            <person name="Taniguchi I."/>
            <person name="Nakamura K."/>
            <person name="Hayashi T."/>
            <person name="Katayama T."/>
            <person name="Uemura T."/>
            <person name="Hattori Y."/>
        </authorList>
    </citation>
    <scope>NUCLEOTIDE SEQUENCE [LARGE SCALE GENOMIC DNA]</scope>
    <source>
        <strain evidence="1 2">PK-24</strain>
    </source>
</reference>
<sequence length="699" mass="80397">MSDTEVESLNTMSPLTFPEIVDIIKEAAKDCSASHDNISFLTVVDIYFEDWNAYNIEERVELMELFYTIISENKELLSEIAWDIPPLLLNFMDGDWPMMPALRDNIQITLAFKVFNLVSEFGNPKELFLTCVEEIKKLSDPKSENLEMTQEQINTLTRSLSDEDKESAIDLDAYIFRLFVSFNSRRAVLKFRALFECMKFSFLRIKSIYPSKFLSLIVSTILNYMTNCYETSYQLSILRILYLFIRDYVPPDAPDDIFKTESEEVIEKIFADESYLQRKLIVLLADSIIDKFGQGHFRVLVAKILPSTVSQNYEVLGQPYYELMDRLLTLSLSLDIKIPDSLVHEVEKADDLFAKSLKTVNSSEDIIKLVIYSYNNSSFRNKSSTELLSPSPSSLIILFAYAKYSENWTMELPDSISTLSLIKLQLTVFIPYLVDYKLTNLTSVIYFMTITIMKIEKEKIVLTSEELNEESSKLLIVTYLQNIASIISNIPSVFTDTATEMFTKLYSSFILKFLQHLPEEFAYEYVIDSIDNCPFDDNTLCMLKVFKKLISTAKFDNESLVRDFSKLSLNKGETNTDKKPAIPLPPRSSNQKNSFISFSPERQETFISVFRKCYDDVFDKSSAHGINSEKVKKLVGFIKFAETLNFNDFEKIESILKDIKDSISVVQKNLEEKTGDDVKVIQNTLKFLQTNTSSEVIEA</sequence>
<dbReference type="GO" id="GO:0005737">
    <property type="term" value="C:cytoplasm"/>
    <property type="evidence" value="ECO:0007669"/>
    <property type="project" value="TreeGrafter"/>
</dbReference>
<keyword evidence="2" id="KW-1185">Reference proteome</keyword>
<dbReference type="EMBL" id="BTGB01000009">
    <property type="protein sequence ID" value="GMM48388.1"/>
    <property type="molecule type" value="Genomic_DNA"/>
</dbReference>
<dbReference type="InterPro" id="IPR040347">
    <property type="entry name" value="YBP1/2"/>
</dbReference>